<dbReference type="PROSITE" id="PS51120">
    <property type="entry name" value="LDLRB"/>
    <property type="match status" value="3"/>
</dbReference>
<dbReference type="Pfam" id="PF00057">
    <property type="entry name" value="Ldl_recept_a"/>
    <property type="match status" value="12"/>
</dbReference>
<feature type="disulfide bond" evidence="13">
    <location>
        <begin position="1171"/>
        <end position="1189"/>
    </location>
</feature>
<keyword evidence="9 12" id="KW-1015">Disulfide bond</keyword>
<comment type="caution">
    <text evidence="12">Lacks conserved residue(s) required for the propagation of feature annotation.</text>
</comment>
<keyword evidence="2 12" id="KW-0245">EGF-like domain</keyword>
<dbReference type="SMART" id="SM00192">
    <property type="entry name" value="LDLa"/>
    <property type="match status" value="13"/>
</dbReference>
<evidence type="ECO:0000256" key="16">
    <source>
        <dbReference type="SAM" id="Phobius"/>
    </source>
</evidence>
<dbReference type="Proteomes" id="UP000075886">
    <property type="component" value="Unassembled WGS sequence"/>
</dbReference>
<dbReference type="SUPFAM" id="SSF57424">
    <property type="entry name" value="LDL receptor-like module"/>
    <property type="match status" value="13"/>
</dbReference>
<dbReference type="PANTHER" id="PTHR22722:SF14">
    <property type="entry name" value="MEGALIN, ISOFORM A"/>
    <property type="match status" value="1"/>
</dbReference>
<dbReference type="GO" id="GO:0016324">
    <property type="term" value="C:apical plasma membrane"/>
    <property type="evidence" value="ECO:0007669"/>
    <property type="project" value="TreeGrafter"/>
</dbReference>
<reference evidence="18" key="2">
    <citation type="submission" date="2020-05" db="UniProtKB">
        <authorList>
            <consortium name="EnsemblMetazoa"/>
        </authorList>
    </citation>
    <scope>IDENTIFICATION</scope>
    <source>
        <strain evidence="18">FAR1</strain>
    </source>
</reference>
<dbReference type="InterPro" id="IPR001881">
    <property type="entry name" value="EGF-like_Ca-bd_dom"/>
</dbReference>
<dbReference type="PROSITE" id="PS50026">
    <property type="entry name" value="EGF_3"/>
    <property type="match status" value="1"/>
</dbReference>
<feature type="disulfide bond" evidence="13">
    <location>
        <begin position="163"/>
        <end position="181"/>
    </location>
</feature>
<feature type="disulfide bond" evidence="13">
    <location>
        <begin position="992"/>
        <end position="1010"/>
    </location>
</feature>
<reference evidence="19" key="1">
    <citation type="submission" date="2014-01" db="EMBL/GenBank/DDBJ databases">
        <title>The Genome Sequence of Anopheles farauti FAR1 (V2).</title>
        <authorList>
            <consortium name="The Broad Institute Genomics Platform"/>
            <person name="Neafsey D.E."/>
            <person name="Besansky N."/>
            <person name="Howell P."/>
            <person name="Walton C."/>
            <person name="Young S.K."/>
            <person name="Zeng Q."/>
            <person name="Gargeya S."/>
            <person name="Fitzgerald M."/>
            <person name="Haas B."/>
            <person name="Abouelleil A."/>
            <person name="Allen A.W."/>
            <person name="Alvarado L."/>
            <person name="Arachchi H.M."/>
            <person name="Berlin A.M."/>
            <person name="Chapman S.B."/>
            <person name="Gainer-Dewar J."/>
            <person name="Goldberg J."/>
            <person name="Griggs A."/>
            <person name="Gujja S."/>
            <person name="Hansen M."/>
            <person name="Howarth C."/>
            <person name="Imamovic A."/>
            <person name="Ireland A."/>
            <person name="Larimer J."/>
            <person name="McCowan C."/>
            <person name="Murphy C."/>
            <person name="Pearson M."/>
            <person name="Poon T.W."/>
            <person name="Priest M."/>
            <person name="Roberts A."/>
            <person name="Saif S."/>
            <person name="Shea T."/>
            <person name="Sisk P."/>
            <person name="Sykes S."/>
            <person name="Wortman J."/>
            <person name="Nusbaum C."/>
            <person name="Birren B."/>
        </authorList>
    </citation>
    <scope>NUCLEOTIDE SEQUENCE [LARGE SCALE GENOMIC DNA]</scope>
    <source>
        <strain evidence="19">FAR1</strain>
    </source>
</reference>
<dbReference type="InterPro" id="IPR000033">
    <property type="entry name" value="LDLR_classB_rpt"/>
</dbReference>
<dbReference type="Pfam" id="PF12662">
    <property type="entry name" value="cEGF"/>
    <property type="match status" value="1"/>
</dbReference>
<name>A0A182QRH4_9DIPT</name>
<feature type="disulfide bond" evidence="13">
    <location>
        <begin position="1271"/>
        <end position="1286"/>
    </location>
</feature>
<dbReference type="GO" id="GO:0043235">
    <property type="term" value="C:receptor complex"/>
    <property type="evidence" value="ECO:0007669"/>
    <property type="project" value="TreeGrafter"/>
</dbReference>
<feature type="disulfide bond" evidence="13">
    <location>
        <begin position="1259"/>
        <end position="1277"/>
    </location>
</feature>
<dbReference type="GO" id="GO:0006898">
    <property type="term" value="P:receptor-mediated endocytosis"/>
    <property type="evidence" value="ECO:0007669"/>
    <property type="project" value="TreeGrafter"/>
</dbReference>
<proteinExistence type="predicted"/>
<keyword evidence="8 16" id="KW-0472">Membrane</keyword>
<dbReference type="SMART" id="SM00179">
    <property type="entry name" value="EGF_CA"/>
    <property type="match status" value="3"/>
</dbReference>
<dbReference type="InterPro" id="IPR009030">
    <property type="entry name" value="Growth_fac_rcpt_cys_sf"/>
</dbReference>
<keyword evidence="5" id="KW-0732">Signal</keyword>
<feature type="compositionally biased region" description="Acidic residues" evidence="15">
    <location>
        <begin position="1859"/>
        <end position="1874"/>
    </location>
</feature>
<evidence type="ECO:0000256" key="7">
    <source>
        <dbReference type="ARBA" id="ARBA00022989"/>
    </source>
</evidence>
<evidence type="ECO:0000259" key="17">
    <source>
        <dbReference type="PROSITE" id="PS50026"/>
    </source>
</evidence>
<dbReference type="InterPro" id="IPR000152">
    <property type="entry name" value="EGF-type_Asp/Asn_hydroxyl_site"/>
</dbReference>
<evidence type="ECO:0000256" key="13">
    <source>
        <dbReference type="PROSITE-ProRule" id="PRU00124"/>
    </source>
</evidence>
<protein>
    <recommendedName>
        <fullName evidence="17">EGF-like domain-containing protein</fullName>
    </recommendedName>
</protein>
<feature type="compositionally biased region" description="Polar residues" evidence="15">
    <location>
        <begin position="1840"/>
        <end position="1851"/>
    </location>
</feature>
<feature type="transmembrane region" description="Helical" evidence="16">
    <location>
        <begin position="1782"/>
        <end position="1800"/>
    </location>
</feature>
<evidence type="ECO:0000256" key="14">
    <source>
        <dbReference type="PROSITE-ProRule" id="PRU00461"/>
    </source>
</evidence>
<feature type="transmembrane region" description="Helical" evidence="16">
    <location>
        <begin position="12"/>
        <end position="31"/>
    </location>
</feature>
<dbReference type="PROSITE" id="PS01186">
    <property type="entry name" value="EGF_2"/>
    <property type="match status" value="1"/>
</dbReference>
<feature type="disulfide bond" evidence="13">
    <location>
        <begin position="1252"/>
        <end position="1264"/>
    </location>
</feature>
<feature type="disulfide bond" evidence="13">
    <location>
        <begin position="1234"/>
        <end position="1249"/>
    </location>
</feature>
<dbReference type="VEuPathDB" id="VectorBase:AFAF015415"/>
<feature type="disulfide bond" evidence="13">
    <location>
        <begin position="156"/>
        <end position="168"/>
    </location>
</feature>
<feature type="disulfide bond" evidence="13">
    <location>
        <begin position="1128"/>
        <end position="1146"/>
    </location>
</feature>
<dbReference type="Gene3D" id="2.120.10.30">
    <property type="entry name" value="TolB, C-terminal domain"/>
    <property type="match status" value="3"/>
</dbReference>
<dbReference type="InterPro" id="IPR023415">
    <property type="entry name" value="LDLR_class-A_CS"/>
</dbReference>
<keyword evidence="3" id="KW-0254">Endocytosis</keyword>
<feature type="disulfide bond" evidence="13">
    <location>
        <begin position="1183"/>
        <end position="1198"/>
    </location>
</feature>
<dbReference type="PROSITE" id="PS00010">
    <property type="entry name" value="ASX_HYDROXYL"/>
    <property type="match status" value="1"/>
</dbReference>
<evidence type="ECO:0000256" key="2">
    <source>
        <dbReference type="ARBA" id="ARBA00022536"/>
    </source>
</evidence>
<dbReference type="CDD" id="cd00054">
    <property type="entry name" value="EGF_CA"/>
    <property type="match status" value="2"/>
</dbReference>
<sequence>MFLFVCATESSVVCVGFLSVVFVLVCRKTRLLLLSLVADMKRLATLLLLVTHFSAGFASLEKRSAAKACAAHEFQCDNGACIPAAEHCNDRQDCTDGSDETGCDYFLCKAPFWYRCKHENSCISGSSRCDKQIDCFGGDDEENCENYQVPHKAPLCSEAEFTCTDKSCIPSDFVCDGKEHCLDGSDETIGCIDIENKCKGFLCRNKHCLPTSSWVCDGMDDCGDRSDEEHCVHECTLEHGKFECHNNHTCIDVAQVCNGADDCGDGSDEGPNCTTSATACKTLQCGVQPCKVMPDGKAVCLCGLGFKFDVGTGRCQDVNECERYGLCSQGCINTPGSFQCTCIDQFQLTRDRRTCELSTGTEALMLYTTQKSVGAVYLTSMHQYYIAKDLPQVIGVAYDGKHVYWTDIMQKMEMIERAFEDGSGRVQLLTAGLISPEDLTLDWLTGNIYFSDSGQMHIAVCTSDGYHCKPIIEDQLHKPRGLALLPQNGTIFFSDWGKNAMIGRARMDGSDQTVVISNGIHWPNGLTLDWPNGRLYWVDAKLKRIESVRYDGSDRVVVLSDVLKHPFSIAVFNDRIFWTDWSTKSIQSCDKFTGKERRTLVHDRMIFDVHVYHSSVQPKVKHACENHTCTHLCLLTSNVTYACACPQDMELHRDKHSCVEVKKRQRLLLGVGNFLVTQKHHPFGRHEIGKGEPLPGDVQIHRLAFNSLNGEVFVADNAQKAIYTVNLESMRTKLVVRGDIGMISALAFDYLSNTLYWSDAARSTIEIYSLQTHHRSIIQHFLGDDAPIALAVIPEIGKMFIALRSTTGQRRHTHIDRLDMTGRGVHAHVIEERLSANGTISFAVDRDLRAVFWSDAATNRIEMTSYEGDTRHLYREYLREPASLTLIGNELFWTCFQSQRLYWSDKHNTGTTKMVYLQLPPQLSLPPDVIPLVATQPTQHRDHPCLRQNGGCSHICVSAGENAGACVCPTGMVFNSSHSRTCIDAAACEFRCESGECLPKKLRCDGHANCKDASDEQNCEPERVMIVASCKWNEFRCADGSKCIGVERRCDKTPDCSDRSDETDCDQYRRGSNCTRYQFACANGLCVDATARCDGVRDCTDGSDEAGCTQRSSKDEQATTCAAGMFRCNSGQCIPGSWECDGSPDCADASDEHASCRTRASDECGEGYVRCALGFCIAQSLLCDGNDDCGDGSDEEHCQETGAVEGQCQAGDYTNATIFHCTKSNTCLVASVRCNGTAECPHGEDEANCTNCGLHEFQCHDGKCIRSEWRCDQEKDCDDGSDELNCTSGTARVPDTVVNPPVHCGADTFECKTGECVKLEKVCDGQRDCSNGHDEDGNCASACFGGLGPCAHLCQKTPSGSVCSCREGYELAGDRKNCVDMNECEGENPCAQICTNIAGSYRCACHEGFMLRPDKMTCKAMGSVPYVLYTQFDQIRKLTIHPPQIETVIRANGSRITSMDVDVRRAKVYFASENGATLYEHDLSKNQTVALLSNVGTPEKITVDWITSNVYFIDAAEPSIKVCNFEHAACARVVSFTHRNFVKALTIDPVNRQMFYSLLYSWIFQVPHSIIFRAQLDGTLQAVVLKRSGLVSALAVDPQQQMLYFVEVGGNALCRTNYLGQNVTVLVRDQPHVLNNPIHLSVYEDQALIINRASARSTSPIGQCQLFGAHKCDRFNVNVPPTKQLVVVQESRQPTAINVCDRKFIHCTHLCVPHELGGRCICQNGLDIREGDRCPEPKDNSLAVTLLRQGSSDSTPLAVNGNEANAGDGDEGSGFVVRLLNVLLYIVLLIAACGIGFYIYQKRFSSKFDVGIHFNNTQFSTMDVAEVELYKSEGNVLTFQPGQEPSGNHNDSGVPGNLEDCDESDCCNENDEPADSYNDYGNDLRERLIM</sequence>
<dbReference type="GO" id="GO:0005509">
    <property type="term" value="F:calcium ion binding"/>
    <property type="evidence" value="ECO:0007669"/>
    <property type="project" value="InterPro"/>
</dbReference>
<feature type="disulfide bond" evidence="13">
    <location>
        <begin position="76"/>
        <end position="94"/>
    </location>
</feature>
<dbReference type="Pfam" id="PF07645">
    <property type="entry name" value="EGF_CA"/>
    <property type="match status" value="1"/>
</dbReference>
<keyword evidence="10" id="KW-0675">Receptor</keyword>
<dbReference type="Gene3D" id="2.10.25.10">
    <property type="entry name" value="Laminin"/>
    <property type="match status" value="3"/>
</dbReference>
<evidence type="ECO:0000256" key="6">
    <source>
        <dbReference type="ARBA" id="ARBA00022737"/>
    </source>
</evidence>
<evidence type="ECO:0000256" key="10">
    <source>
        <dbReference type="ARBA" id="ARBA00023170"/>
    </source>
</evidence>
<feature type="repeat" description="LDL-receptor class B" evidence="14">
    <location>
        <begin position="489"/>
        <end position="532"/>
    </location>
</feature>
<accession>A0A182QRH4</accession>
<feature type="disulfide bond" evidence="13">
    <location>
        <begin position="88"/>
        <end position="103"/>
    </location>
</feature>
<organism evidence="18 19">
    <name type="scientific">Anopheles farauti</name>
    <dbReference type="NCBI Taxonomy" id="69004"/>
    <lineage>
        <taxon>Eukaryota</taxon>
        <taxon>Metazoa</taxon>
        <taxon>Ecdysozoa</taxon>
        <taxon>Arthropoda</taxon>
        <taxon>Hexapoda</taxon>
        <taxon>Insecta</taxon>
        <taxon>Pterygota</taxon>
        <taxon>Neoptera</taxon>
        <taxon>Endopterygota</taxon>
        <taxon>Diptera</taxon>
        <taxon>Nematocera</taxon>
        <taxon>Culicoidea</taxon>
        <taxon>Culicidae</taxon>
        <taxon>Anophelinae</taxon>
        <taxon>Anopheles</taxon>
    </lineage>
</organism>
<feature type="disulfide bond" evidence="13">
    <location>
        <begin position="1004"/>
        <end position="1019"/>
    </location>
</feature>
<feature type="disulfide bond" evidence="13">
    <location>
        <begin position="1050"/>
        <end position="1065"/>
    </location>
</feature>
<feature type="disulfide bond" evidence="13">
    <location>
        <begin position="1164"/>
        <end position="1176"/>
    </location>
</feature>
<dbReference type="EnsemblMetazoa" id="AFAF015415-RA">
    <property type="protein sequence ID" value="AFAF015415-PA"/>
    <property type="gene ID" value="AFAF015415"/>
</dbReference>
<evidence type="ECO:0000256" key="3">
    <source>
        <dbReference type="ARBA" id="ARBA00022583"/>
    </source>
</evidence>
<dbReference type="SUPFAM" id="SSF63825">
    <property type="entry name" value="YWTD domain"/>
    <property type="match status" value="3"/>
</dbReference>
<dbReference type="PROSITE" id="PS01209">
    <property type="entry name" value="LDLRA_1"/>
    <property type="match status" value="6"/>
</dbReference>
<dbReference type="STRING" id="69004.A0A182QRH4"/>
<comment type="subcellular location">
    <subcellularLocation>
        <location evidence="1">Membrane</location>
        <topology evidence="1">Single-pass membrane protein</topology>
    </subcellularLocation>
</comment>
<evidence type="ECO:0000256" key="8">
    <source>
        <dbReference type="ARBA" id="ARBA00023136"/>
    </source>
</evidence>
<evidence type="ECO:0000256" key="12">
    <source>
        <dbReference type="PROSITE-ProRule" id="PRU00076"/>
    </source>
</evidence>
<dbReference type="InterPro" id="IPR002172">
    <property type="entry name" value="LDrepeatLR_classA_rpt"/>
</dbReference>
<dbReference type="SUPFAM" id="SSF57184">
    <property type="entry name" value="Growth factor receptor domain"/>
    <property type="match status" value="2"/>
</dbReference>
<feature type="repeat" description="LDL-receptor class B" evidence="14">
    <location>
        <begin position="533"/>
        <end position="575"/>
    </location>
</feature>
<feature type="disulfide bond" evidence="13">
    <location>
        <begin position="129"/>
        <end position="144"/>
    </location>
</feature>
<feature type="disulfide bond" evidence="13">
    <location>
        <begin position="216"/>
        <end position="231"/>
    </location>
</feature>
<feature type="domain" description="EGF-like" evidence="17">
    <location>
        <begin position="1380"/>
        <end position="1419"/>
    </location>
</feature>
<evidence type="ECO:0000256" key="9">
    <source>
        <dbReference type="ARBA" id="ARBA00023157"/>
    </source>
</evidence>
<keyword evidence="11" id="KW-0325">Glycoprotein</keyword>
<evidence type="ECO:0000256" key="15">
    <source>
        <dbReference type="SAM" id="MobiDB-lite"/>
    </source>
</evidence>
<dbReference type="PROSITE" id="PS01187">
    <property type="entry name" value="EGF_CA"/>
    <property type="match status" value="2"/>
</dbReference>
<dbReference type="GO" id="GO:0031904">
    <property type="term" value="C:endosome lumen"/>
    <property type="evidence" value="ECO:0007669"/>
    <property type="project" value="UniProtKB-SubCell"/>
</dbReference>
<evidence type="ECO:0000256" key="1">
    <source>
        <dbReference type="ARBA" id="ARBA00004167"/>
    </source>
</evidence>
<keyword evidence="7 16" id="KW-1133">Transmembrane helix</keyword>
<feature type="disulfide bond" evidence="13">
    <location>
        <begin position="1081"/>
        <end position="1099"/>
    </location>
</feature>
<feature type="disulfide bond" evidence="13">
    <location>
        <begin position="1093"/>
        <end position="1108"/>
    </location>
</feature>
<feature type="disulfide bond" evidence="13">
    <location>
        <begin position="1121"/>
        <end position="1133"/>
    </location>
</feature>
<dbReference type="InterPro" id="IPR051221">
    <property type="entry name" value="LDLR-related"/>
</dbReference>
<evidence type="ECO:0000313" key="19">
    <source>
        <dbReference type="Proteomes" id="UP000075886"/>
    </source>
</evidence>
<evidence type="ECO:0000256" key="4">
    <source>
        <dbReference type="ARBA" id="ARBA00022692"/>
    </source>
</evidence>
<dbReference type="Pfam" id="PF00058">
    <property type="entry name" value="Ldl_recept_b"/>
    <property type="match status" value="3"/>
</dbReference>
<keyword evidence="6" id="KW-0677">Repeat</keyword>
<dbReference type="GO" id="GO:0042562">
    <property type="term" value="F:hormone binding"/>
    <property type="evidence" value="ECO:0007669"/>
    <property type="project" value="TreeGrafter"/>
</dbReference>
<feature type="disulfide bond" evidence="13">
    <location>
        <begin position="69"/>
        <end position="81"/>
    </location>
</feature>
<keyword evidence="19" id="KW-1185">Reference proteome</keyword>
<dbReference type="SMART" id="SM00181">
    <property type="entry name" value="EGF"/>
    <property type="match status" value="7"/>
</dbReference>
<dbReference type="PROSITE" id="PS50068">
    <property type="entry name" value="LDLRA_2"/>
    <property type="match status" value="13"/>
</dbReference>
<feature type="disulfide bond" evidence="12">
    <location>
        <begin position="1384"/>
        <end position="1394"/>
    </location>
</feature>
<feature type="disulfide bond" evidence="13">
    <location>
        <begin position="1304"/>
        <end position="1316"/>
    </location>
</feature>
<dbReference type="Gene3D" id="4.10.400.10">
    <property type="entry name" value="Low-density Lipoprotein Receptor"/>
    <property type="match status" value="13"/>
</dbReference>
<dbReference type="EMBL" id="AXCN02001967">
    <property type="status" value="NOT_ANNOTATED_CDS"/>
    <property type="molecule type" value="Genomic_DNA"/>
</dbReference>
<dbReference type="InterPro" id="IPR036055">
    <property type="entry name" value="LDL_receptor-like_sf"/>
</dbReference>
<evidence type="ECO:0000313" key="18">
    <source>
        <dbReference type="EnsemblMetazoa" id="AFAF015415-PA"/>
    </source>
</evidence>
<feature type="region of interest" description="Disordered" evidence="15">
    <location>
        <begin position="1840"/>
        <end position="1881"/>
    </location>
</feature>
<dbReference type="InterPro" id="IPR011042">
    <property type="entry name" value="6-blade_b-propeller_TolB-like"/>
</dbReference>
<dbReference type="PANTHER" id="PTHR22722">
    <property type="entry name" value="LOW-DENSITY LIPOPROTEIN RECEPTOR-RELATED PROTEIN 2-RELATED"/>
    <property type="match status" value="1"/>
</dbReference>
<dbReference type="InterPro" id="IPR049883">
    <property type="entry name" value="NOTCH1_EGF-like"/>
</dbReference>
<dbReference type="InterPro" id="IPR000742">
    <property type="entry name" value="EGF"/>
</dbReference>
<feature type="repeat" description="LDL-receptor class B" evidence="14">
    <location>
        <begin position="401"/>
        <end position="445"/>
    </location>
</feature>
<dbReference type="InterPro" id="IPR018097">
    <property type="entry name" value="EGF_Ca-bd_CS"/>
</dbReference>
<evidence type="ECO:0000256" key="11">
    <source>
        <dbReference type="ARBA" id="ARBA00023180"/>
    </source>
</evidence>
<dbReference type="PRINTS" id="PR00261">
    <property type="entry name" value="LDLRECEPTOR"/>
</dbReference>
<feature type="disulfide bond" evidence="13">
    <location>
        <begin position="1074"/>
        <end position="1086"/>
    </location>
</feature>
<dbReference type="CDD" id="cd00112">
    <property type="entry name" value="LDLa"/>
    <property type="match status" value="11"/>
</dbReference>
<evidence type="ECO:0000256" key="5">
    <source>
        <dbReference type="ARBA" id="ARBA00022729"/>
    </source>
</evidence>
<dbReference type="InterPro" id="IPR026823">
    <property type="entry name" value="cEGF"/>
</dbReference>
<keyword evidence="4 16" id="KW-0812">Transmembrane</keyword>
<feature type="disulfide bond" evidence="13">
    <location>
        <begin position="1311"/>
        <end position="1329"/>
    </location>
</feature>
<dbReference type="SMART" id="SM00135">
    <property type="entry name" value="LY"/>
    <property type="match status" value="10"/>
</dbReference>